<comment type="caution">
    <text evidence="1">The sequence shown here is derived from an EMBL/GenBank/DDBJ whole genome shotgun (WGS) entry which is preliminary data.</text>
</comment>
<dbReference type="Proteomes" id="UP000276133">
    <property type="component" value="Unassembled WGS sequence"/>
</dbReference>
<reference evidence="1 2" key="1">
    <citation type="journal article" date="2018" name="Sci. Rep.">
        <title>Genomic signatures of local adaptation to the degree of environmental predictability in rotifers.</title>
        <authorList>
            <person name="Franch-Gras L."/>
            <person name="Hahn C."/>
            <person name="Garcia-Roger E.M."/>
            <person name="Carmona M.J."/>
            <person name="Serra M."/>
            <person name="Gomez A."/>
        </authorList>
    </citation>
    <scope>NUCLEOTIDE SEQUENCE [LARGE SCALE GENOMIC DNA]</scope>
    <source>
        <strain evidence="1">HYR1</strain>
    </source>
</reference>
<gene>
    <name evidence="1" type="ORF">BpHYR1_022631</name>
</gene>
<dbReference type="AlphaFoldDB" id="A0A3M7Q6E9"/>
<accession>A0A3M7Q6E9</accession>
<name>A0A3M7Q6E9_BRAPC</name>
<evidence type="ECO:0000313" key="1">
    <source>
        <dbReference type="EMBL" id="RNA06518.1"/>
    </source>
</evidence>
<protein>
    <submittedName>
        <fullName evidence="1">Uncharacterized protein</fullName>
    </submittedName>
</protein>
<evidence type="ECO:0000313" key="2">
    <source>
        <dbReference type="Proteomes" id="UP000276133"/>
    </source>
</evidence>
<dbReference type="EMBL" id="REGN01007363">
    <property type="protein sequence ID" value="RNA06518.1"/>
    <property type="molecule type" value="Genomic_DNA"/>
</dbReference>
<organism evidence="1 2">
    <name type="scientific">Brachionus plicatilis</name>
    <name type="common">Marine rotifer</name>
    <name type="synonym">Brachionus muelleri</name>
    <dbReference type="NCBI Taxonomy" id="10195"/>
    <lineage>
        <taxon>Eukaryota</taxon>
        <taxon>Metazoa</taxon>
        <taxon>Spiralia</taxon>
        <taxon>Gnathifera</taxon>
        <taxon>Rotifera</taxon>
        <taxon>Eurotatoria</taxon>
        <taxon>Monogononta</taxon>
        <taxon>Pseudotrocha</taxon>
        <taxon>Ploima</taxon>
        <taxon>Brachionidae</taxon>
        <taxon>Brachionus</taxon>
    </lineage>
</organism>
<proteinExistence type="predicted"/>
<sequence length="102" mass="11768">MDAEHVAITLDCWTSLQGKLSQTSKDQFIGSNIETVNEINEEDHHLDLILPSQEIKILESFRNLIVKCRKTAAAFHQSTILTEITLWNSTFIMMERFWNNSS</sequence>
<keyword evidence="2" id="KW-1185">Reference proteome</keyword>